<proteinExistence type="predicted"/>
<name>A0A074ZLF4_OPIVI</name>
<evidence type="ECO:0000313" key="1">
    <source>
        <dbReference type="EMBL" id="KER27921.1"/>
    </source>
</evidence>
<dbReference type="RefSeq" id="XP_009168313.1">
    <property type="nucleotide sequence ID" value="XM_009170049.1"/>
</dbReference>
<evidence type="ECO:0000313" key="2">
    <source>
        <dbReference type="Proteomes" id="UP000054324"/>
    </source>
</evidence>
<keyword evidence="2" id="KW-1185">Reference proteome</keyword>
<protein>
    <submittedName>
        <fullName evidence="1">Uncharacterized protein</fullName>
    </submittedName>
</protein>
<dbReference type="EMBL" id="KL596711">
    <property type="protein sequence ID" value="KER27921.1"/>
    <property type="molecule type" value="Genomic_DNA"/>
</dbReference>
<dbReference type="KEGG" id="ovi:T265_05125"/>
<dbReference type="GeneID" id="20319307"/>
<organism evidence="1 2">
    <name type="scientific">Opisthorchis viverrini</name>
    <name type="common">Southeast Asian liver fluke</name>
    <dbReference type="NCBI Taxonomy" id="6198"/>
    <lineage>
        <taxon>Eukaryota</taxon>
        <taxon>Metazoa</taxon>
        <taxon>Spiralia</taxon>
        <taxon>Lophotrochozoa</taxon>
        <taxon>Platyhelminthes</taxon>
        <taxon>Trematoda</taxon>
        <taxon>Digenea</taxon>
        <taxon>Opisthorchiida</taxon>
        <taxon>Opisthorchiata</taxon>
        <taxon>Opisthorchiidae</taxon>
        <taxon>Opisthorchis</taxon>
    </lineage>
</organism>
<accession>A0A074ZLF4</accession>
<dbReference type="AlphaFoldDB" id="A0A074ZLF4"/>
<reference evidence="1 2" key="1">
    <citation type="submission" date="2013-11" db="EMBL/GenBank/DDBJ databases">
        <title>Opisthorchis viverrini - life in the bile duct.</title>
        <authorList>
            <person name="Young N.D."/>
            <person name="Nagarajan N."/>
            <person name="Lin S.J."/>
            <person name="Korhonen P.K."/>
            <person name="Jex A.R."/>
            <person name="Hall R.S."/>
            <person name="Safavi-Hemami H."/>
            <person name="Kaewkong W."/>
            <person name="Bertrand D."/>
            <person name="Gao S."/>
            <person name="Seet Q."/>
            <person name="Wongkham S."/>
            <person name="Teh B.T."/>
            <person name="Wongkham C."/>
            <person name="Intapan P.M."/>
            <person name="Maleewong W."/>
            <person name="Yang X."/>
            <person name="Hu M."/>
            <person name="Wang Z."/>
            <person name="Hofmann A."/>
            <person name="Sternberg P.W."/>
            <person name="Tan P."/>
            <person name="Wang J."/>
            <person name="Gasser R.B."/>
        </authorList>
    </citation>
    <scope>NUCLEOTIDE SEQUENCE [LARGE SCALE GENOMIC DNA]</scope>
</reference>
<sequence length="80" mass="8732">MQICKIVKLAQCMENVEEDPGQVACLLVQFLLATQLLSTVVRGGQAVEALGKEVGEDHSVVPAVEDNEVEVPDARENLQW</sequence>
<dbReference type="Proteomes" id="UP000054324">
    <property type="component" value="Unassembled WGS sequence"/>
</dbReference>
<dbReference type="CTD" id="20319307"/>
<gene>
    <name evidence="1" type="ORF">T265_05125</name>
</gene>